<dbReference type="Pfam" id="PF00404">
    <property type="entry name" value="Dockerin_1"/>
    <property type="match status" value="1"/>
</dbReference>
<comment type="cofactor">
    <cofactor evidence="7">
        <name>Cu cation</name>
        <dbReference type="ChEBI" id="CHEBI:23378"/>
    </cofactor>
    <text evidence="7">Binds 1 copper ion per subunit.</text>
</comment>
<dbReference type="PROSITE" id="PS00018">
    <property type="entry name" value="EF_HAND_1"/>
    <property type="match status" value="1"/>
</dbReference>
<keyword evidence="3 7" id="KW-0479">Metal-binding</keyword>
<dbReference type="EMBL" id="MFIV01000112">
    <property type="protein sequence ID" value="OGF98395.1"/>
    <property type="molecule type" value="Genomic_DNA"/>
</dbReference>
<evidence type="ECO:0000313" key="9">
    <source>
        <dbReference type="EMBL" id="OGF98395.1"/>
    </source>
</evidence>
<dbReference type="SUPFAM" id="SSF63446">
    <property type="entry name" value="Type I dockerin domain"/>
    <property type="match status" value="1"/>
</dbReference>
<keyword evidence="6 7" id="KW-0186">Copper</keyword>
<dbReference type="Gene3D" id="1.10.1330.10">
    <property type="entry name" value="Dockerin domain"/>
    <property type="match status" value="1"/>
</dbReference>
<evidence type="ECO:0000256" key="2">
    <source>
        <dbReference type="ARBA" id="ARBA00022448"/>
    </source>
</evidence>
<dbReference type="InterPro" id="IPR008972">
    <property type="entry name" value="Cupredoxin"/>
</dbReference>
<evidence type="ECO:0000256" key="5">
    <source>
        <dbReference type="ARBA" id="ARBA00022982"/>
    </source>
</evidence>
<keyword evidence="2" id="KW-0813">Transport</keyword>
<organism evidence="9 10">
    <name type="scientific">Candidatus Glassbacteria bacterium GWA2_58_10</name>
    <dbReference type="NCBI Taxonomy" id="1817865"/>
    <lineage>
        <taxon>Bacteria</taxon>
        <taxon>Candidatus Glassiibacteriota</taxon>
    </lineage>
</organism>
<evidence type="ECO:0000256" key="3">
    <source>
        <dbReference type="ARBA" id="ARBA00022723"/>
    </source>
</evidence>
<dbReference type="Proteomes" id="UP000176992">
    <property type="component" value="Unassembled WGS sequence"/>
</dbReference>
<dbReference type="AlphaFoldDB" id="A0A1F5YDY6"/>
<dbReference type="PANTHER" id="PTHR36507">
    <property type="entry name" value="BLL1555 PROTEIN"/>
    <property type="match status" value="1"/>
</dbReference>
<dbReference type="InterPro" id="IPR018247">
    <property type="entry name" value="EF_Hand_1_Ca_BS"/>
</dbReference>
<dbReference type="SUPFAM" id="SSF49503">
    <property type="entry name" value="Cupredoxins"/>
    <property type="match status" value="1"/>
</dbReference>
<dbReference type="GO" id="GO:0000272">
    <property type="term" value="P:polysaccharide catabolic process"/>
    <property type="evidence" value="ECO:0007669"/>
    <property type="project" value="InterPro"/>
</dbReference>
<comment type="subcellular location">
    <subcellularLocation>
        <location evidence="1">Periplasm</location>
    </subcellularLocation>
</comment>
<dbReference type="Gene3D" id="2.60.40.420">
    <property type="entry name" value="Cupredoxins - blue copper proteins"/>
    <property type="match status" value="1"/>
</dbReference>
<dbReference type="GO" id="GO:0005507">
    <property type="term" value="F:copper ion binding"/>
    <property type="evidence" value="ECO:0007669"/>
    <property type="project" value="InterPro"/>
</dbReference>
<dbReference type="InterPro" id="IPR000923">
    <property type="entry name" value="BlueCu_1"/>
</dbReference>
<evidence type="ECO:0000256" key="7">
    <source>
        <dbReference type="PIRSR" id="PIRSR602386-1"/>
    </source>
</evidence>
<comment type="caution">
    <text evidence="9">The sequence shown here is derived from an EMBL/GenBank/DDBJ whole genome shotgun (WGS) entry which is preliminary data.</text>
</comment>
<dbReference type="GO" id="GO:0004553">
    <property type="term" value="F:hydrolase activity, hydrolyzing O-glycosyl compounds"/>
    <property type="evidence" value="ECO:0007669"/>
    <property type="project" value="InterPro"/>
</dbReference>
<keyword evidence="4" id="KW-0574">Periplasm</keyword>
<dbReference type="InterPro" id="IPR002386">
    <property type="entry name" value="Amicyanin/Pseudoazurin"/>
</dbReference>
<evidence type="ECO:0000259" key="8">
    <source>
        <dbReference type="Pfam" id="PF00127"/>
    </source>
</evidence>
<proteinExistence type="predicted"/>
<protein>
    <recommendedName>
        <fullName evidence="8">Blue (type 1) copper domain-containing protein</fullName>
    </recommendedName>
</protein>
<dbReference type="InterPro" id="IPR036439">
    <property type="entry name" value="Dockerin_dom_sf"/>
</dbReference>
<feature type="binding site" evidence="7">
    <location>
        <position position="127"/>
    </location>
    <ligand>
        <name>Cu cation</name>
        <dbReference type="ChEBI" id="CHEBI:23378"/>
    </ligand>
</feature>
<dbReference type="InterPro" id="IPR028871">
    <property type="entry name" value="BlueCu_1_BS"/>
</dbReference>
<sequence>MSIYLLAGLFWITGEIQAQATVKYKEDINGDGSVNSTDVIALLTLGRQYPDSTAADFNGDGKWTISDAVKLLVNIVGDHLTPLEPPPPPPPANVTWTVTMSNFKFVPSTLTIAVGDTVKWVAESAGHTTTSGTNGVKDGKWDSGTVATGNTYSFVFTQAGTYPYYCTPHWALGMTGTITVK</sequence>
<accession>A0A1F5YDY6</accession>
<reference evidence="9 10" key="1">
    <citation type="journal article" date="2016" name="Nat. Commun.">
        <title>Thousands of microbial genomes shed light on interconnected biogeochemical processes in an aquifer system.</title>
        <authorList>
            <person name="Anantharaman K."/>
            <person name="Brown C.T."/>
            <person name="Hug L.A."/>
            <person name="Sharon I."/>
            <person name="Castelle C.J."/>
            <person name="Probst A.J."/>
            <person name="Thomas B.C."/>
            <person name="Singh A."/>
            <person name="Wilkins M.J."/>
            <person name="Karaoz U."/>
            <person name="Brodie E.L."/>
            <person name="Williams K.H."/>
            <person name="Hubbard S.S."/>
            <person name="Banfield J.F."/>
        </authorList>
    </citation>
    <scope>NUCLEOTIDE SEQUENCE [LARGE SCALE GENOMIC DNA]</scope>
</reference>
<feature type="domain" description="Blue (type 1) copper" evidence="8">
    <location>
        <begin position="94"/>
        <end position="181"/>
    </location>
</feature>
<dbReference type="PROSITE" id="PS00196">
    <property type="entry name" value="COPPER_BLUE"/>
    <property type="match status" value="1"/>
</dbReference>
<evidence type="ECO:0000256" key="1">
    <source>
        <dbReference type="ARBA" id="ARBA00004418"/>
    </source>
</evidence>
<dbReference type="InterPro" id="IPR002105">
    <property type="entry name" value="Dockerin_1_rpt"/>
</dbReference>
<evidence type="ECO:0000313" key="10">
    <source>
        <dbReference type="Proteomes" id="UP000176992"/>
    </source>
</evidence>
<dbReference type="CDD" id="cd14256">
    <property type="entry name" value="Dockerin_I"/>
    <property type="match status" value="1"/>
</dbReference>
<dbReference type="PANTHER" id="PTHR36507:SF1">
    <property type="entry name" value="BLL1555 PROTEIN"/>
    <property type="match status" value="1"/>
</dbReference>
<feature type="binding site" evidence="7">
    <location>
        <position position="169"/>
    </location>
    <ligand>
        <name>Cu cation</name>
        <dbReference type="ChEBI" id="CHEBI:23378"/>
    </ligand>
</feature>
<keyword evidence="5" id="KW-0249">Electron transport</keyword>
<dbReference type="GO" id="GO:0009055">
    <property type="term" value="F:electron transfer activity"/>
    <property type="evidence" value="ECO:0007669"/>
    <property type="project" value="InterPro"/>
</dbReference>
<evidence type="ECO:0000256" key="4">
    <source>
        <dbReference type="ARBA" id="ARBA00022764"/>
    </source>
</evidence>
<name>A0A1F5YDY6_9BACT</name>
<dbReference type="GO" id="GO:0042597">
    <property type="term" value="C:periplasmic space"/>
    <property type="evidence" value="ECO:0007669"/>
    <property type="project" value="UniProtKB-SubCell"/>
</dbReference>
<feature type="binding site" evidence="7">
    <location>
        <position position="166"/>
    </location>
    <ligand>
        <name>Cu cation</name>
        <dbReference type="ChEBI" id="CHEBI:23378"/>
    </ligand>
</feature>
<dbReference type="InterPro" id="IPR052721">
    <property type="entry name" value="ET_Amicyanin"/>
</dbReference>
<gene>
    <name evidence="9" type="ORF">A2Z86_05555</name>
</gene>
<feature type="binding site" evidence="7">
    <location>
        <position position="174"/>
    </location>
    <ligand>
        <name>Cu cation</name>
        <dbReference type="ChEBI" id="CHEBI:23378"/>
    </ligand>
</feature>
<dbReference type="Pfam" id="PF00127">
    <property type="entry name" value="Copper-bind"/>
    <property type="match status" value="1"/>
</dbReference>
<dbReference type="PRINTS" id="PR00155">
    <property type="entry name" value="AMICYANIN"/>
</dbReference>
<evidence type="ECO:0000256" key="6">
    <source>
        <dbReference type="ARBA" id="ARBA00023008"/>
    </source>
</evidence>